<accession>A0AAQ3RVB9</accession>
<dbReference type="EMBL" id="CP144695">
    <property type="protein sequence ID" value="WVZ06468.1"/>
    <property type="molecule type" value="Genomic_DNA"/>
</dbReference>
<keyword evidence="2" id="KW-0808">Transferase</keyword>
<comment type="subcellular location">
    <subcellularLocation>
        <location evidence="1">Cell membrane</location>
        <topology evidence="1">Lipid-anchor</topology>
    </subcellularLocation>
</comment>
<feature type="region of interest" description="Disordered" evidence="6">
    <location>
        <begin position="253"/>
        <end position="307"/>
    </location>
</feature>
<evidence type="ECO:0000256" key="3">
    <source>
        <dbReference type="ARBA" id="ARBA00023136"/>
    </source>
</evidence>
<dbReference type="PROSITE" id="PS50011">
    <property type="entry name" value="PROTEIN_KINASE_DOM"/>
    <property type="match status" value="1"/>
</dbReference>
<reference evidence="8 9" key="1">
    <citation type="journal article" date="2023" name="Life. Sci Alliance">
        <title>Evolutionary insights into 3D genome organization and epigenetic landscape of Vigna mungo.</title>
        <authorList>
            <person name="Junaid A."/>
            <person name="Singh B."/>
            <person name="Bhatia S."/>
        </authorList>
    </citation>
    <scope>NUCLEOTIDE SEQUENCE [LARGE SCALE GENOMIC DNA]</scope>
    <source>
        <strain evidence="8">Urdbean</strain>
    </source>
</reference>
<organism evidence="8 9">
    <name type="scientific">Vigna mungo</name>
    <name type="common">Black gram</name>
    <name type="synonym">Phaseolus mungo</name>
    <dbReference type="NCBI Taxonomy" id="3915"/>
    <lineage>
        <taxon>Eukaryota</taxon>
        <taxon>Viridiplantae</taxon>
        <taxon>Streptophyta</taxon>
        <taxon>Embryophyta</taxon>
        <taxon>Tracheophyta</taxon>
        <taxon>Spermatophyta</taxon>
        <taxon>Magnoliopsida</taxon>
        <taxon>eudicotyledons</taxon>
        <taxon>Gunneridae</taxon>
        <taxon>Pentapetalae</taxon>
        <taxon>rosids</taxon>
        <taxon>fabids</taxon>
        <taxon>Fabales</taxon>
        <taxon>Fabaceae</taxon>
        <taxon>Papilionoideae</taxon>
        <taxon>50 kb inversion clade</taxon>
        <taxon>NPAAA clade</taxon>
        <taxon>indigoferoid/millettioid clade</taxon>
        <taxon>Phaseoleae</taxon>
        <taxon>Vigna</taxon>
    </lineage>
</organism>
<dbReference type="GO" id="GO:0005886">
    <property type="term" value="C:plasma membrane"/>
    <property type="evidence" value="ECO:0007669"/>
    <property type="project" value="UniProtKB-SubCell"/>
</dbReference>
<protein>
    <recommendedName>
        <fullName evidence="7">Protein kinase domain-containing protein</fullName>
    </recommendedName>
</protein>
<proteinExistence type="predicted"/>
<evidence type="ECO:0000259" key="7">
    <source>
        <dbReference type="PROSITE" id="PS50011"/>
    </source>
</evidence>
<dbReference type="Pfam" id="PF07714">
    <property type="entry name" value="PK_Tyr_Ser-Thr"/>
    <property type="match status" value="1"/>
</dbReference>
<keyword evidence="2" id="KW-0418">Kinase</keyword>
<dbReference type="PANTHER" id="PTHR47985:SF76">
    <property type="entry name" value="RECEPTOR SERINE_THREONINE KINASE"/>
    <property type="match status" value="1"/>
</dbReference>
<gene>
    <name evidence="8" type="ORF">V8G54_019814</name>
</gene>
<feature type="compositionally biased region" description="Polar residues" evidence="6">
    <location>
        <begin position="253"/>
        <end position="266"/>
    </location>
</feature>
<dbReference type="FunFam" id="3.30.200.20:FF:000266">
    <property type="entry name" value="probable serine/threonine-protein kinase RLCKVII"/>
    <property type="match status" value="1"/>
</dbReference>
<dbReference type="Gene3D" id="3.30.200.20">
    <property type="entry name" value="Phosphorylase Kinase, domain 1"/>
    <property type="match status" value="1"/>
</dbReference>
<dbReference type="SUPFAM" id="SSF56112">
    <property type="entry name" value="Protein kinase-like (PK-like)"/>
    <property type="match status" value="2"/>
</dbReference>
<keyword evidence="9" id="KW-1185">Reference proteome</keyword>
<evidence type="ECO:0000256" key="6">
    <source>
        <dbReference type="SAM" id="MobiDB-lite"/>
    </source>
</evidence>
<dbReference type="InterPro" id="IPR011009">
    <property type="entry name" value="Kinase-like_dom_sf"/>
</dbReference>
<dbReference type="InterPro" id="IPR017441">
    <property type="entry name" value="Protein_kinase_ATP_BS"/>
</dbReference>
<evidence type="ECO:0000313" key="8">
    <source>
        <dbReference type="EMBL" id="WVZ06468.1"/>
    </source>
</evidence>
<evidence type="ECO:0000256" key="2">
    <source>
        <dbReference type="ARBA" id="ARBA00022527"/>
    </source>
</evidence>
<feature type="compositionally biased region" description="Polar residues" evidence="6">
    <location>
        <begin position="29"/>
        <end position="39"/>
    </location>
</feature>
<evidence type="ECO:0000313" key="9">
    <source>
        <dbReference type="Proteomes" id="UP001374535"/>
    </source>
</evidence>
<dbReference type="InterPro" id="IPR001245">
    <property type="entry name" value="Ser-Thr/Tyr_kinase_cat_dom"/>
</dbReference>
<name>A0AAQ3RVB9_VIGMU</name>
<keyword evidence="5" id="KW-0547">Nucleotide-binding</keyword>
<feature type="compositionally biased region" description="Basic and acidic residues" evidence="6">
    <location>
        <begin position="16"/>
        <end position="28"/>
    </location>
</feature>
<dbReference type="InterPro" id="IPR000719">
    <property type="entry name" value="Prot_kinase_dom"/>
</dbReference>
<dbReference type="PROSITE" id="PS00107">
    <property type="entry name" value="PROTEIN_KINASE_ATP"/>
    <property type="match status" value="1"/>
</dbReference>
<dbReference type="PANTHER" id="PTHR47985">
    <property type="entry name" value="OS07G0668900 PROTEIN"/>
    <property type="match status" value="1"/>
</dbReference>
<feature type="domain" description="Protein kinase" evidence="7">
    <location>
        <begin position="76"/>
        <end position="307"/>
    </location>
</feature>
<keyword evidence="4" id="KW-0449">Lipoprotein</keyword>
<keyword evidence="5" id="KW-0067">ATP-binding</keyword>
<keyword evidence="3" id="KW-0472">Membrane</keyword>
<evidence type="ECO:0000256" key="5">
    <source>
        <dbReference type="PROSITE-ProRule" id="PRU10141"/>
    </source>
</evidence>
<evidence type="ECO:0000256" key="4">
    <source>
        <dbReference type="ARBA" id="ARBA00023288"/>
    </source>
</evidence>
<dbReference type="Gene3D" id="1.10.510.10">
    <property type="entry name" value="Transferase(Phosphotransferase) domain 1"/>
    <property type="match status" value="1"/>
</dbReference>
<dbReference type="Proteomes" id="UP001374535">
    <property type="component" value="Chromosome 6"/>
</dbReference>
<feature type="compositionally biased region" description="Basic and acidic residues" evidence="6">
    <location>
        <begin position="289"/>
        <end position="307"/>
    </location>
</feature>
<dbReference type="GO" id="GO:0004674">
    <property type="term" value="F:protein serine/threonine kinase activity"/>
    <property type="evidence" value="ECO:0007669"/>
    <property type="project" value="UniProtKB-KW"/>
</dbReference>
<evidence type="ECO:0000256" key="1">
    <source>
        <dbReference type="ARBA" id="ARBA00004193"/>
    </source>
</evidence>
<feature type="region of interest" description="Disordered" evidence="6">
    <location>
        <begin position="1"/>
        <end position="59"/>
    </location>
</feature>
<keyword evidence="2" id="KW-0723">Serine/threonine-protein kinase</keyword>
<dbReference type="AlphaFoldDB" id="A0AAQ3RVB9"/>
<feature type="binding site" evidence="5">
    <location>
        <position position="104"/>
    </location>
    <ligand>
        <name>ATP</name>
        <dbReference type="ChEBI" id="CHEBI:30616"/>
    </ligand>
</feature>
<sequence length="307" mass="34540">MGSSCPCFGPWKKGKEKSAKGRDEENKNLKSVKNTNDVPESSPGNGPEENPVEEGESSHKARIFTFRELATATKSFRDETFIGQGGFGIVYKGIIEENQVVAVKRLDTTGVQGEKEFLVEVLMLSLLRHPNLVSMIGYCAEGDQRLLVYEYMALGSLESHLHVSAECYLYSWFLQVFTARPMLRDKRSFPRLVDPRLQGKYPGSCLSMVIELTAMCLREEPRQRPNAGDIVAALEFLSSKQYSPKVFNTVNNTTEMESGESPNETTAILPKESQRERAVAEAKLWGETWRQRRQSEQNSPKEPHIGL</sequence>
<dbReference type="GO" id="GO:0005524">
    <property type="term" value="F:ATP binding"/>
    <property type="evidence" value="ECO:0007669"/>
    <property type="project" value="UniProtKB-UniRule"/>
</dbReference>